<protein>
    <submittedName>
        <fullName evidence="14">TonB-dependent receptor</fullName>
    </submittedName>
</protein>
<dbReference type="OrthoDB" id="9760333at2"/>
<feature type="domain" description="TonB-dependent receptor plug" evidence="13">
    <location>
        <begin position="64"/>
        <end position="171"/>
    </location>
</feature>
<dbReference type="RefSeq" id="WP_008067441.1">
    <property type="nucleotide sequence ID" value="NZ_AQWK01000006.1"/>
</dbReference>
<dbReference type="STRING" id="983920.Y88_0122"/>
<dbReference type="SUPFAM" id="SSF56935">
    <property type="entry name" value="Porins"/>
    <property type="match status" value="1"/>
</dbReference>
<dbReference type="GO" id="GO:0009279">
    <property type="term" value="C:cell outer membrane"/>
    <property type="evidence" value="ECO:0007669"/>
    <property type="project" value="UniProtKB-SubCell"/>
</dbReference>
<evidence type="ECO:0000256" key="12">
    <source>
        <dbReference type="SAM" id="SignalP"/>
    </source>
</evidence>
<organism evidence="14 15">
    <name type="scientific">Novosphingobium nitrogenifigens DSM 19370</name>
    <dbReference type="NCBI Taxonomy" id="983920"/>
    <lineage>
        <taxon>Bacteria</taxon>
        <taxon>Pseudomonadati</taxon>
        <taxon>Pseudomonadota</taxon>
        <taxon>Alphaproteobacteria</taxon>
        <taxon>Sphingomonadales</taxon>
        <taxon>Sphingomonadaceae</taxon>
        <taxon>Novosphingobium</taxon>
    </lineage>
</organism>
<evidence type="ECO:0000313" key="15">
    <source>
        <dbReference type="Proteomes" id="UP000004728"/>
    </source>
</evidence>
<feature type="chain" id="PRO_5003277704" evidence="12">
    <location>
        <begin position="31"/>
        <end position="801"/>
    </location>
</feature>
<evidence type="ECO:0000256" key="4">
    <source>
        <dbReference type="ARBA" id="ARBA00022496"/>
    </source>
</evidence>
<evidence type="ECO:0000256" key="6">
    <source>
        <dbReference type="ARBA" id="ARBA00023004"/>
    </source>
</evidence>
<keyword evidence="9 11" id="KW-0472">Membrane</keyword>
<dbReference type="Proteomes" id="UP000004728">
    <property type="component" value="Unassembled WGS sequence"/>
</dbReference>
<sequence length="801" mass="86176">MIVRGRRHAGFGQLGLVSFLALAMAGTAHAEAPAAPEAGAKDDAASGEVTDIVVYARKRPENAQAVPIAITTLGGGELAKQNLVNFTDFQTRFPAFSVYLTNPKQLNLGIRGIGNNGFNTDGIDGSVGIFVDGIYTGRQGMVSNDFNDIADVELLRGPQGTSFGKNTTAGAVLINTAKPSFKLGANAEMSVGNQGLVEGKGSITGPLIADKLAFRVSGYYTQTDGNYRNLSSIEKQNARQGEGVRAQLLFTPTNNLSIRLIGTWNHQAFNTMSPVITQIYNPAALQTRMANAGYTLNTSDASNPTVNLDSALNARTNLYLGSGTIDWDLGKGGTITSITAWENWKCLTNNDNDYTQLNAIPDYGSCNNEHQFSQELRWATPKGGAIEATVGGFLSRQQLQVDSRIRFGDQYYIWASNPSSTDFPTLNGKTWAQGAYADGIAGLGMQSHALFHTNTEALFGNVSWHPDKAHRLSIDGGLRYTWEHRTEAYAGWVTSNLGNLNTAQINDMSSAAANSALGSVNQALSDNSLSGEGSISYKVFADTMVFVKYARGYKSAGFNLLPVTDARILALGGGQSVKGETTDDFEAGIKSEWFRHHLLVNLTAFHTVVQNYQANESVGVGNTALKFLANVGSLTSNGVELEAEAQLAKGLHAKGFIAYDHAYYSSFHNSACPAEVTTLSCDLTGRQVAWAPKWTADATVDYTHDLGRDVVGYGLVDVNWRSSQNTTITLDPLAWISPYALVNARVGLKLAGGRYDLQIWSNNLLNKAYYINMLGLTKSTGIVQGYPGNPRTFGIRVRAAF</sequence>
<evidence type="ECO:0000256" key="3">
    <source>
        <dbReference type="ARBA" id="ARBA00022452"/>
    </source>
</evidence>
<comment type="subcellular location">
    <subcellularLocation>
        <location evidence="1 11">Cell outer membrane</location>
        <topology evidence="1 11">Multi-pass membrane protein</topology>
    </subcellularLocation>
</comment>
<feature type="signal peptide" evidence="12">
    <location>
        <begin position="1"/>
        <end position="30"/>
    </location>
</feature>
<dbReference type="GO" id="GO:0006826">
    <property type="term" value="P:iron ion transport"/>
    <property type="evidence" value="ECO:0007669"/>
    <property type="project" value="UniProtKB-KW"/>
</dbReference>
<keyword evidence="6" id="KW-0408">Iron</keyword>
<keyword evidence="12" id="KW-0732">Signal</keyword>
<proteinExistence type="inferred from homology"/>
<evidence type="ECO:0000256" key="10">
    <source>
        <dbReference type="ARBA" id="ARBA00023237"/>
    </source>
</evidence>
<dbReference type="Pfam" id="PF07715">
    <property type="entry name" value="Plug"/>
    <property type="match status" value="1"/>
</dbReference>
<dbReference type="InParanoid" id="F1ZB63"/>
<dbReference type="EMBL" id="AEWJ01000044">
    <property type="protein sequence ID" value="EGD58070.1"/>
    <property type="molecule type" value="Genomic_DNA"/>
</dbReference>
<keyword evidence="3 11" id="KW-1134">Transmembrane beta strand</keyword>
<dbReference type="PANTHER" id="PTHR32552:SF81">
    <property type="entry name" value="TONB-DEPENDENT OUTER MEMBRANE RECEPTOR"/>
    <property type="match status" value="1"/>
</dbReference>
<evidence type="ECO:0000256" key="11">
    <source>
        <dbReference type="PROSITE-ProRule" id="PRU01360"/>
    </source>
</evidence>
<evidence type="ECO:0000256" key="5">
    <source>
        <dbReference type="ARBA" id="ARBA00022692"/>
    </source>
</evidence>
<keyword evidence="15" id="KW-1185">Reference proteome</keyword>
<dbReference type="Gene3D" id="2.40.170.20">
    <property type="entry name" value="TonB-dependent receptor, beta-barrel domain"/>
    <property type="match status" value="1"/>
</dbReference>
<dbReference type="PANTHER" id="PTHR32552">
    <property type="entry name" value="FERRICHROME IRON RECEPTOR-RELATED"/>
    <property type="match status" value="1"/>
</dbReference>
<evidence type="ECO:0000256" key="9">
    <source>
        <dbReference type="ARBA" id="ARBA00023136"/>
    </source>
</evidence>
<evidence type="ECO:0000256" key="7">
    <source>
        <dbReference type="ARBA" id="ARBA00023065"/>
    </source>
</evidence>
<evidence type="ECO:0000256" key="1">
    <source>
        <dbReference type="ARBA" id="ARBA00004571"/>
    </source>
</evidence>
<dbReference type="InterPro" id="IPR012910">
    <property type="entry name" value="Plug_dom"/>
</dbReference>
<evidence type="ECO:0000259" key="13">
    <source>
        <dbReference type="Pfam" id="PF07715"/>
    </source>
</evidence>
<accession>F1ZB63</accession>
<evidence type="ECO:0000256" key="8">
    <source>
        <dbReference type="ARBA" id="ARBA00023077"/>
    </source>
</evidence>
<keyword evidence="8" id="KW-0798">TonB box</keyword>
<dbReference type="eggNOG" id="COG4771">
    <property type="taxonomic scope" value="Bacteria"/>
</dbReference>
<evidence type="ECO:0000256" key="2">
    <source>
        <dbReference type="ARBA" id="ARBA00022448"/>
    </source>
</evidence>
<comment type="similarity">
    <text evidence="11">Belongs to the TonB-dependent receptor family.</text>
</comment>
<keyword evidence="4" id="KW-0410">Iron transport</keyword>
<keyword evidence="10 11" id="KW-0998">Cell outer membrane</keyword>
<keyword evidence="7" id="KW-0406">Ion transport</keyword>
<dbReference type="AlphaFoldDB" id="F1ZB63"/>
<evidence type="ECO:0000313" key="14">
    <source>
        <dbReference type="EMBL" id="EGD58070.1"/>
    </source>
</evidence>
<name>F1ZB63_9SPHN</name>
<keyword evidence="14" id="KW-0675">Receptor</keyword>
<keyword evidence="5 11" id="KW-0812">Transmembrane</keyword>
<dbReference type="InterPro" id="IPR036942">
    <property type="entry name" value="Beta-barrel_TonB_sf"/>
</dbReference>
<dbReference type="PROSITE" id="PS52016">
    <property type="entry name" value="TONB_DEPENDENT_REC_3"/>
    <property type="match status" value="1"/>
</dbReference>
<dbReference type="InterPro" id="IPR039426">
    <property type="entry name" value="TonB-dep_rcpt-like"/>
</dbReference>
<comment type="caution">
    <text evidence="14">The sequence shown here is derived from an EMBL/GenBank/DDBJ whole genome shotgun (WGS) entry which is preliminary data.</text>
</comment>
<dbReference type="HOGENOM" id="CLU_008287_15_0_5"/>
<gene>
    <name evidence="14" type="ORF">Y88_0122</name>
</gene>
<keyword evidence="2 11" id="KW-0813">Transport</keyword>
<reference evidence="14 15" key="1">
    <citation type="journal article" date="2012" name="J. Bacteriol.">
        <title>Draft Genome Sequence of Novosphingobium nitrogenifigens Y88T.</title>
        <authorList>
            <person name="Strabala T.J."/>
            <person name="Macdonald L."/>
            <person name="Liu V."/>
            <person name="Smit A.M."/>
        </authorList>
    </citation>
    <scope>NUCLEOTIDE SEQUENCE [LARGE SCALE GENOMIC DNA]</scope>
    <source>
        <strain evidence="14 15">DSM 19370</strain>
    </source>
</reference>